<dbReference type="EMBL" id="BSYO01000018">
    <property type="protein sequence ID" value="GMH18177.1"/>
    <property type="molecule type" value="Genomic_DNA"/>
</dbReference>
<evidence type="ECO:0000313" key="1">
    <source>
        <dbReference type="EMBL" id="GMH18177.1"/>
    </source>
</evidence>
<reference evidence="1" key="1">
    <citation type="submission" date="2023-05" db="EMBL/GenBank/DDBJ databases">
        <title>Nepenthes gracilis genome sequencing.</title>
        <authorList>
            <person name="Fukushima K."/>
        </authorList>
    </citation>
    <scope>NUCLEOTIDE SEQUENCE</scope>
    <source>
        <strain evidence="1">SING2019-196</strain>
    </source>
</reference>
<organism evidence="1 2">
    <name type="scientific">Nepenthes gracilis</name>
    <name type="common">Slender pitcher plant</name>
    <dbReference type="NCBI Taxonomy" id="150966"/>
    <lineage>
        <taxon>Eukaryota</taxon>
        <taxon>Viridiplantae</taxon>
        <taxon>Streptophyta</taxon>
        <taxon>Embryophyta</taxon>
        <taxon>Tracheophyta</taxon>
        <taxon>Spermatophyta</taxon>
        <taxon>Magnoliopsida</taxon>
        <taxon>eudicotyledons</taxon>
        <taxon>Gunneridae</taxon>
        <taxon>Pentapetalae</taxon>
        <taxon>Caryophyllales</taxon>
        <taxon>Nepenthaceae</taxon>
        <taxon>Nepenthes</taxon>
    </lineage>
</organism>
<dbReference type="Proteomes" id="UP001279734">
    <property type="component" value="Unassembled WGS sequence"/>
</dbReference>
<keyword evidence="2" id="KW-1185">Reference proteome</keyword>
<name>A0AAD3XUM5_NEPGR</name>
<proteinExistence type="predicted"/>
<gene>
    <name evidence="1" type="ORF">Nepgr_020018</name>
</gene>
<sequence>MQGQVSECGNGTRDMDMGLPLIMAGSTAKWTVHDGPYGRTFGSASLSSTWTVHLAWGWLPMAPTSYPLVRIPRRTDPPLRGK</sequence>
<evidence type="ECO:0000313" key="2">
    <source>
        <dbReference type="Proteomes" id="UP001279734"/>
    </source>
</evidence>
<protein>
    <submittedName>
        <fullName evidence="1">Uncharacterized protein</fullName>
    </submittedName>
</protein>
<accession>A0AAD3XUM5</accession>
<comment type="caution">
    <text evidence="1">The sequence shown here is derived from an EMBL/GenBank/DDBJ whole genome shotgun (WGS) entry which is preliminary data.</text>
</comment>
<dbReference type="AlphaFoldDB" id="A0AAD3XUM5"/>